<reference evidence="2 3" key="1">
    <citation type="journal article" date="2023" name="G3 (Bethesda)">
        <title>A high-quality reference genome for the fission yeast Schizosaccharomyces osmophilus.</title>
        <authorList>
            <person name="Jia G.S."/>
            <person name="Zhang W.C."/>
            <person name="Liang Y."/>
            <person name="Liu X.H."/>
            <person name="Rhind N."/>
            <person name="Pidoux A."/>
            <person name="Brysch-Herzberg M."/>
            <person name="Du L.L."/>
        </authorList>
    </citation>
    <scope>NUCLEOTIDE SEQUENCE [LARGE SCALE GENOMIC DNA]</scope>
    <source>
        <strain evidence="2 3">CBS 15793</strain>
    </source>
</reference>
<keyword evidence="1" id="KW-0812">Transmembrane</keyword>
<dbReference type="KEGG" id="som:SOMG_03173"/>
<keyword evidence="1" id="KW-1133">Transmembrane helix</keyword>
<proteinExistence type="predicted"/>
<evidence type="ECO:0000313" key="2">
    <source>
        <dbReference type="EMBL" id="WBW73772.1"/>
    </source>
</evidence>
<gene>
    <name evidence="2" type="ORF">SOMG_03173</name>
</gene>
<feature type="transmembrane region" description="Helical" evidence="1">
    <location>
        <begin position="28"/>
        <end position="48"/>
    </location>
</feature>
<accession>A0AAF0AWK2</accession>
<dbReference type="Proteomes" id="UP001212411">
    <property type="component" value="Chromosome 2"/>
</dbReference>
<keyword evidence="3" id="KW-1185">Reference proteome</keyword>
<evidence type="ECO:0000256" key="1">
    <source>
        <dbReference type="SAM" id="Phobius"/>
    </source>
</evidence>
<dbReference type="RefSeq" id="XP_056038015.1">
    <property type="nucleotide sequence ID" value="XM_056181964.1"/>
</dbReference>
<keyword evidence="1" id="KW-0472">Membrane</keyword>
<evidence type="ECO:0000313" key="3">
    <source>
        <dbReference type="Proteomes" id="UP001212411"/>
    </source>
</evidence>
<dbReference type="GeneID" id="80876653"/>
<name>A0AAF0AWK2_9SCHI</name>
<dbReference type="EMBL" id="CP115612">
    <property type="protein sequence ID" value="WBW73772.1"/>
    <property type="molecule type" value="Genomic_DNA"/>
</dbReference>
<protein>
    <submittedName>
        <fullName evidence="2">Uncharacterized protein</fullName>
    </submittedName>
</protein>
<sequence length="81" mass="9675">MVATYAFKTYGIYRRKTIISNLLFQSKYLYANAMASLFGRLLLMQRLLMRTDVDYNKGLFKLKLIEEESRFFKTKRDMNKG</sequence>
<organism evidence="2 3">
    <name type="scientific">Schizosaccharomyces osmophilus</name>
    <dbReference type="NCBI Taxonomy" id="2545709"/>
    <lineage>
        <taxon>Eukaryota</taxon>
        <taxon>Fungi</taxon>
        <taxon>Dikarya</taxon>
        <taxon>Ascomycota</taxon>
        <taxon>Taphrinomycotina</taxon>
        <taxon>Schizosaccharomycetes</taxon>
        <taxon>Schizosaccharomycetales</taxon>
        <taxon>Schizosaccharomycetaceae</taxon>
        <taxon>Schizosaccharomyces</taxon>
    </lineage>
</organism>
<dbReference type="AlphaFoldDB" id="A0AAF0AWK2"/>